<sequence length="79" mass="7926">MTFETTTIDQEPKGSGPSQESSGPSRWAVLALIPIGMLGLAMTGIGVGKLISAPKLTATPLGAMGAVSGVLPASRDSFP</sequence>
<keyword evidence="2" id="KW-0812">Transmembrane</keyword>
<dbReference type="Proteomes" id="UP001195422">
    <property type="component" value="Unassembled WGS sequence"/>
</dbReference>
<organism evidence="3 4">
    <name type="scientific">Glutamicibacter protophormiae</name>
    <name type="common">Brevibacterium protophormiae</name>
    <dbReference type="NCBI Taxonomy" id="37930"/>
    <lineage>
        <taxon>Bacteria</taxon>
        <taxon>Bacillati</taxon>
        <taxon>Actinomycetota</taxon>
        <taxon>Actinomycetes</taxon>
        <taxon>Micrococcales</taxon>
        <taxon>Micrococcaceae</taxon>
        <taxon>Glutamicibacter</taxon>
    </lineage>
</organism>
<feature type="region of interest" description="Disordered" evidence="1">
    <location>
        <begin position="1"/>
        <end position="24"/>
    </location>
</feature>
<keyword evidence="4" id="KW-1185">Reference proteome</keyword>
<keyword evidence="2" id="KW-1133">Transmembrane helix</keyword>
<gene>
    <name evidence="3" type="ORF">JOF39_002972</name>
</gene>
<accession>A0ABS4XTQ5</accession>
<reference evidence="3 4" key="1">
    <citation type="submission" date="2021-03" db="EMBL/GenBank/DDBJ databases">
        <title>Sequencing the genomes of 1000 actinobacteria strains.</title>
        <authorList>
            <person name="Klenk H.-P."/>
        </authorList>
    </citation>
    <scope>NUCLEOTIDE SEQUENCE [LARGE SCALE GENOMIC DNA]</scope>
    <source>
        <strain evidence="3 4">DSM 20168</strain>
    </source>
</reference>
<proteinExistence type="predicted"/>
<evidence type="ECO:0000313" key="3">
    <source>
        <dbReference type="EMBL" id="MBP2399891.1"/>
    </source>
</evidence>
<evidence type="ECO:0000256" key="2">
    <source>
        <dbReference type="SAM" id="Phobius"/>
    </source>
</evidence>
<comment type="caution">
    <text evidence="3">The sequence shown here is derived from an EMBL/GenBank/DDBJ whole genome shotgun (WGS) entry which is preliminary data.</text>
</comment>
<evidence type="ECO:0000256" key="1">
    <source>
        <dbReference type="SAM" id="MobiDB-lite"/>
    </source>
</evidence>
<feature type="transmembrane region" description="Helical" evidence="2">
    <location>
        <begin position="27"/>
        <end position="47"/>
    </location>
</feature>
<name>A0ABS4XTQ5_GLUPR</name>
<dbReference type="EMBL" id="JAGIOJ010000001">
    <property type="protein sequence ID" value="MBP2399891.1"/>
    <property type="molecule type" value="Genomic_DNA"/>
</dbReference>
<protein>
    <submittedName>
        <fullName evidence="3">TRAP-type mannitol/chloroaromatic compound transport system permease small subunit</fullName>
    </submittedName>
</protein>
<feature type="compositionally biased region" description="Low complexity" evidence="1">
    <location>
        <begin position="13"/>
        <end position="24"/>
    </location>
</feature>
<evidence type="ECO:0000313" key="4">
    <source>
        <dbReference type="Proteomes" id="UP001195422"/>
    </source>
</evidence>
<keyword evidence="2" id="KW-0472">Membrane</keyword>
<dbReference type="RefSeq" id="WP_188946870.1">
    <property type="nucleotide sequence ID" value="NZ_BMPH01000001.1"/>
</dbReference>